<dbReference type="PANTHER" id="PTHR30055">
    <property type="entry name" value="HTH-TYPE TRANSCRIPTIONAL REGULATOR RUTR"/>
    <property type="match status" value="1"/>
</dbReference>
<dbReference type="OrthoDB" id="3404594at2"/>
<proteinExistence type="predicted"/>
<dbReference type="InterPro" id="IPR009057">
    <property type="entry name" value="Homeodomain-like_sf"/>
</dbReference>
<reference evidence="6 7" key="1">
    <citation type="journal article" date="2010" name="Stand. Genomic Sci.">
        <title>Complete genome sequence of Streptosporangium roseum type strain (NI 9100).</title>
        <authorList>
            <person name="Nolan M."/>
            <person name="Sikorski J."/>
            <person name="Jando M."/>
            <person name="Lucas S."/>
            <person name="Lapidus A."/>
            <person name="Glavina Del Rio T."/>
            <person name="Chen F."/>
            <person name="Tice H."/>
            <person name="Pitluck S."/>
            <person name="Cheng J.F."/>
            <person name="Chertkov O."/>
            <person name="Sims D."/>
            <person name="Meincke L."/>
            <person name="Brettin T."/>
            <person name="Han C."/>
            <person name="Detter J.C."/>
            <person name="Bruce D."/>
            <person name="Goodwin L."/>
            <person name="Land M."/>
            <person name="Hauser L."/>
            <person name="Chang Y.J."/>
            <person name="Jeffries C.D."/>
            <person name="Ivanova N."/>
            <person name="Mavromatis K."/>
            <person name="Mikhailova N."/>
            <person name="Chen A."/>
            <person name="Palaniappan K."/>
            <person name="Chain P."/>
            <person name="Rohde M."/>
            <person name="Goker M."/>
            <person name="Bristow J."/>
            <person name="Eisen J.A."/>
            <person name="Markowitz V."/>
            <person name="Hugenholtz P."/>
            <person name="Kyrpides N.C."/>
            <person name="Klenk H.P."/>
        </authorList>
    </citation>
    <scope>NUCLEOTIDE SEQUENCE [LARGE SCALE GENOMIC DNA]</scope>
    <source>
        <strain evidence="7">ATCC 12428 / DSM 43021 / JCM 3005 / NI 9100</strain>
    </source>
</reference>
<evidence type="ECO:0000256" key="4">
    <source>
        <dbReference type="PROSITE-ProRule" id="PRU00335"/>
    </source>
</evidence>
<keyword evidence="2 4" id="KW-0238">DNA-binding</keyword>
<dbReference type="PROSITE" id="PS50977">
    <property type="entry name" value="HTH_TETR_2"/>
    <property type="match status" value="1"/>
</dbReference>
<keyword evidence="1" id="KW-0805">Transcription regulation</keyword>
<feature type="domain" description="HTH tetR-type" evidence="5">
    <location>
        <begin position="6"/>
        <end position="66"/>
    </location>
</feature>
<dbReference type="InterPro" id="IPR050109">
    <property type="entry name" value="HTH-type_TetR-like_transc_reg"/>
</dbReference>
<dbReference type="SUPFAM" id="SSF46689">
    <property type="entry name" value="Homeodomain-like"/>
    <property type="match status" value="1"/>
</dbReference>
<evidence type="ECO:0000256" key="2">
    <source>
        <dbReference type="ARBA" id="ARBA00023125"/>
    </source>
</evidence>
<evidence type="ECO:0000256" key="3">
    <source>
        <dbReference type="ARBA" id="ARBA00023163"/>
    </source>
</evidence>
<evidence type="ECO:0000313" key="6">
    <source>
        <dbReference type="EMBL" id="ACZ86358.1"/>
    </source>
</evidence>
<feature type="DNA-binding region" description="H-T-H motif" evidence="4">
    <location>
        <begin position="29"/>
        <end position="48"/>
    </location>
</feature>
<dbReference type="eggNOG" id="COG1309">
    <property type="taxonomic scope" value="Bacteria"/>
</dbReference>
<dbReference type="Gene3D" id="1.10.357.10">
    <property type="entry name" value="Tetracycline Repressor, domain 2"/>
    <property type="match status" value="1"/>
</dbReference>
<organism evidence="6 7">
    <name type="scientific">Streptosporangium roseum (strain ATCC 12428 / DSM 43021 / JCM 3005 / KCTC 9067 / NCIMB 10171 / NRRL 2505 / NI 9100)</name>
    <dbReference type="NCBI Taxonomy" id="479432"/>
    <lineage>
        <taxon>Bacteria</taxon>
        <taxon>Bacillati</taxon>
        <taxon>Actinomycetota</taxon>
        <taxon>Actinomycetes</taxon>
        <taxon>Streptosporangiales</taxon>
        <taxon>Streptosporangiaceae</taxon>
        <taxon>Streptosporangium</taxon>
    </lineage>
</organism>
<dbReference type="PANTHER" id="PTHR30055:SF234">
    <property type="entry name" value="HTH-TYPE TRANSCRIPTIONAL REGULATOR BETI"/>
    <property type="match status" value="1"/>
</dbReference>
<dbReference type="RefSeq" id="WP_012890102.1">
    <property type="nucleotide sequence ID" value="NC_013595.1"/>
</dbReference>
<dbReference type="HOGENOM" id="CLU_110218_0_0_11"/>
<keyword evidence="3" id="KW-0804">Transcription</keyword>
<dbReference type="GO" id="GO:0000976">
    <property type="term" value="F:transcription cis-regulatory region binding"/>
    <property type="evidence" value="ECO:0007669"/>
    <property type="project" value="TreeGrafter"/>
</dbReference>
<sequence>MTSADSGQRELILRVATRLFAALGYDATSISQIAEAAGLDVATITQQAGGKRELYLAVMERAHHAELVGLERSVGEIAAASPGETSAAVHHLIDDYIDFCAQNSEFPALWMHRWLFDASDVTELDRQYVQPLVQYIIEAIAPLTRGSPDMKYVIWSVIWCTHAFSRGGVLDDEGNRVGPEDPETLRRFRAYLHEMVHCVLALPGDLPGNPPGGAT</sequence>
<gene>
    <name evidence="6" type="ordered locus">Sros_3421</name>
</gene>
<name>D2BEZ7_STRRD</name>
<evidence type="ECO:0000259" key="5">
    <source>
        <dbReference type="PROSITE" id="PS50977"/>
    </source>
</evidence>
<evidence type="ECO:0000313" key="7">
    <source>
        <dbReference type="Proteomes" id="UP000002029"/>
    </source>
</evidence>
<dbReference type="EMBL" id="CP001814">
    <property type="protein sequence ID" value="ACZ86358.1"/>
    <property type="molecule type" value="Genomic_DNA"/>
</dbReference>
<dbReference type="STRING" id="479432.Sros_3421"/>
<dbReference type="KEGG" id="sro:Sros_3421"/>
<protein>
    <submittedName>
        <fullName evidence="6">Transcriptional regulator, TetR family</fullName>
    </submittedName>
</protein>
<dbReference type="Pfam" id="PF00440">
    <property type="entry name" value="TetR_N"/>
    <property type="match status" value="1"/>
</dbReference>
<dbReference type="GO" id="GO:0003700">
    <property type="term" value="F:DNA-binding transcription factor activity"/>
    <property type="evidence" value="ECO:0007669"/>
    <property type="project" value="TreeGrafter"/>
</dbReference>
<dbReference type="AlphaFoldDB" id="D2BEZ7"/>
<dbReference type="Proteomes" id="UP000002029">
    <property type="component" value="Chromosome"/>
</dbReference>
<keyword evidence="7" id="KW-1185">Reference proteome</keyword>
<dbReference type="InterPro" id="IPR001647">
    <property type="entry name" value="HTH_TetR"/>
</dbReference>
<accession>D2BEZ7</accession>
<evidence type="ECO:0000256" key="1">
    <source>
        <dbReference type="ARBA" id="ARBA00023015"/>
    </source>
</evidence>